<dbReference type="PANTHER" id="PTHR23523:SF2">
    <property type="entry name" value="2-NITROIMIDAZOLE TRANSPORTER"/>
    <property type="match status" value="1"/>
</dbReference>
<gene>
    <name evidence="5" type="ORF">AVW16_10775</name>
</gene>
<evidence type="ECO:0000313" key="5">
    <source>
        <dbReference type="EMBL" id="KZE32857.1"/>
    </source>
</evidence>
<dbReference type="Pfam" id="PF07690">
    <property type="entry name" value="MFS_1"/>
    <property type="match status" value="1"/>
</dbReference>
<feature type="transmembrane region" description="Helical" evidence="4">
    <location>
        <begin position="244"/>
        <end position="266"/>
    </location>
</feature>
<sequence length="429" mass="44189">MTYPRSAALERPIADAALPCPQENAAAPAPTRPKAAAPAAATRARTTLLLVAGMALIALNLRPALTSLSPLLNEVRLATGLSAAAAGLLTTLPVLCLGLFAPLAPRLARRIGAERALLAALIALAAGSALRGVAGAPGLFAGTVLAGAAIGVAGVLLPGLVKRDFPDKAELMTGLYTLALCLGAAAAAGLTVPVHDASGSWEIGLAFWALPAVAAALVWLPQARAGRTVPVDAARPRPLWRDKLAWQVTGYMGLQSSHAYVVFGWLPVILIDRGLSPLAAGFVLSVTTMIQLSTAFGAPWLASRFCRDQRAVIAIMLAMSTVGFLGLVFAPLSSLWFWTVPLGLGLGGTFSMGLTLIVLRAPNAQLAAQLSGMAQGFGYLFASTGPLLVGLGHDLLRDWRIAALVYVVYGGGALLCGMAAGRKRQIAVH</sequence>
<keyword evidence="3 4" id="KW-0472">Membrane</keyword>
<protein>
    <submittedName>
        <fullName evidence="5">MFS transporter</fullName>
    </submittedName>
</protein>
<feature type="transmembrane region" description="Helical" evidence="4">
    <location>
        <begin position="401"/>
        <end position="421"/>
    </location>
</feature>
<dbReference type="InterPro" id="IPR052524">
    <property type="entry name" value="MFS_Cyanate_Porter"/>
</dbReference>
<organism evidence="5 6">
    <name type="scientific">Crenobacter luteus</name>
    <dbReference type="NCBI Taxonomy" id="1452487"/>
    <lineage>
        <taxon>Bacteria</taxon>
        <taxon>Pseudomonadati</taxon>
        <taxon>Pseudomonadota</taxon>
        <taxon>Betaproteobacteria</taxon>
        <taxon>Neisseriales</taxon>
        <taxon>Neisseriaceae</taxon>
        <taxon>Crenobacter</taxon>
    </lineage>
</organism>
<proteinExistence type="predicted"/>
<dbReference type="RefSeq" id="WP_066611876.1">
    <property type="nucleotide sequence ID" value="NZ_LQQU01000017.1"/>
</dbReference>
<feature type="transmembrane region" description="Helical" evidence="4">
    <location>
        <begin position="205"/>
        <end position="223"/>
    </location>
</feature>
<feature type="transmembrane region" description="Helical" evidence="4">
    <location>
        <begin position="311"/>
        <end position="330"/>
    </location>
</feature>
<feature type="transmembrane region" description="Helical" evidence="4">
    <location>
        <begin position="366"/>
        <end position="389"/>
    </location>
</feature>
<dbReference type="InterPro" id="IPR011701">
    <property type="entry name" value="MFS"/>
</dbReference>
<feature type="transmembrane region" description="Helical" evidence="4">
    <location>
        <begin position="77"/>
        <end position="104"/>
    </location>
</feature>
<name>A0A163CNQ7_9NEIS</name>
<dbReference type="OrthoDB" id="5317164at2"/>
<reference evidence="6" key="1">
    <citation type="submission" date="2016-01" db="EMBL/GenBank/DDBJ databases">
        <title>Draft genome of Chromobacterium sp. F49.</title>
        <authorList>
            <person name="Hong K.W."/>
        </authorList>
    </citation>
    <scope>NUCLEOTIDE SEQUENCE [LARGE SCALE GENOMIC DNA]</scope>
    <source>
        <strain evidence="6">CN10</strain>
    </source>
</reference>
<dbReference type="GO" id="GO:0022857">
    <property type="term" value="F:transmembrane transporter activity"/>
    <property type="evidence" value="ECO:0007669"/>
    <property type="project" value="InterPro"/>
</dbReference>
<feature type="transmembrane region" description="Helical" evidence="4">
    <location>
        <begin position="278"/>
        <end position="302"/>
    </location>
</feature>
<feature type="transmembrane region" description="Helical" evidence="4">
    <location>
        <begin position="173"/>
        <end position="193"/>
    </location>
</feature>
<evidence type="ECO:0000313" key="6">
    <source>
        <dbReference type="Proteomes" id="UP000076625"/>
    </source>
</evidence>
<evidence type="ECO:0000256" key="1">
    <source>
        <dbReference type="ARBA" id="ARBA00022692"/>
    </source>
</evidence>
<feature type="transmembrane region" description="Helical" evidence="4">
    <location>
        <begin position="140"/>
        <end position="161"/>
    </location>
</feature>
<feature type="transmembrane region" description="Helical" evidence="4">
    <location>
        <begin position="336"/>
        <end position="359"/>
    </location>
</feature>
<keyword evidence="2 4" id="KW-1133">Transmembrane helix</keyword>
<dbReference type="AlphaFoldDB" id="A0A163CNQ7"/>
<comment type="caution">
    <text evidence="5">The sequence shown here is derived from an EMBL/GenBank/DDBJ whole genome shotgun (WGS) entry which is preliminary data.</text>
</comment>
<dbReference type="STRING" id="1452487.AVW16_10775"/>
<feature type="transmembrane region" description="Helical" evidence="4">
    <location>
        <begin position="47"/>
        <end position="65"/>
    </location>
</feature>
<evidence type="ECO:0000256" key="2">
    <source>
        <dbReference type="ARBA" id="ARBA00022989"/>
    </source>
</evidence>
<dbReference type="Proteomes" id="UP000076625">
    <property type="component" value="Unassembled WGS sequence"/>
</dbReference>
<keyword evidence="1 4" id="KW-0812">Transmembrane</keyword>
<dbReference type="Gene3D" id="1.20.1250.20">
    <property type="entry name" value="MFS general substrate transporter like domains"/>
    <property type="match status" value="2"/>
</dbReference>
<dbReference type="PANTHER" id="PTHR23523">
    <property type="match status" value="1"/>
</dbReference>
<dbReference type="EMBL" id="LQQU01000017">
    <property type="protein sequence ID" value="KZE32857.1"/>
    <property type="molecule type" value="Genomic_DNA"/>
</dbReference>
<keyword evidence="6" id="KW-1185">Reference proteome</keyword>
<evidence type="ECO:0000256" key="3">
    <source>
        <dbReference type="ARBA" id="ARBA00023136"/>
    </source>
</evidence>
<dbReference type="CDD" id="cd17339">
    <property type="entry name" value="MFS_NIMT_CynX_like"/>
    <property type="match status" value="1"/>
</dbReference>
<dbReference type="InterPro" id="IPR036259">
    <property type="entry name" value="MFS_trans_sf"/>
</dbReference>
<accession>A0A163CNQ7</accession>
<evidence type="ECO:0000256" key="4">
    <source>
        <dbReference type="SAM" id="Phobius"/>
    </source>
</evidence>
<feature type="transmembrane region" description="Helical" evidence="4">
    <location>
        <begin position="116"/>
        <end position="134"/>
    </location>
</feature>
<dbReference type="SUPFAM" id="SSF103473">
    <property type="entry name" value="MFS general substrate transporter"/>
    <property type="match status" value="1"/>
</dbReference>